<dbReference type="GeneID" id="42364719"/>
<evidence type="ECO:0000313" key="3">
    <source>
        <dbReference type="Proteomes" id="UP000377803"/>
    </source>
</evidence>
<keyword evidence="1" id="KW-0812">Transmembrane</keyword>
<name>A0A5Q0UF89_9ARCH</name>
<organism evidence="2 3">
    <name type="scientific">Candidatus Nanohalobium constans</name>
    <dbReference type="NCBI Taxonomy" id="2565781"/>
    <lineage>
        <taxon>Archaea</taxon>
        <taxon>Candidatus Nanohalarchaeota</taxon>
        <taxon>Candidatus Nanohalobia</taxon>
        <taxon>Candidatus Nanohalobiales</taxon>
        <taxon>Candidatus Nanohalobiaceae</taxon>
        <taxon>Candidatus Nanohalobium</taxon>
    </lineage>
</organism>
<dbReference type="AlphaFoldDB" id="A0A5Q0UF89"/>
<sequence>MSHIDGKYLLPVASLLEIAGILTLITNEGMLIPKVDLGFSVPALVPADVQGMLLLIAGGLTMLFAVKNMKE</sequence>
<dbReference type="EMBL" id="CP040089">
    <property type="protein sequence ID" value="QGA80237.1"/>
    <property type="molecule type" value="Genomic_DNA"/>
</dbReference>
<keyword evidence="1" id="KW-1133">Transmembrane helix</keyword>
<keyword evidence="1" id="KW-0472">Membrane</keyword>
<protein>
    <submittedName>
        <fullName evidence="2">Uncharacterized protein</fullName>
    </submittedName>
</protein>
<evidence type="ECO:0000256" key="1">
    <source>
        <dbReference type="SAM" id="Phobius"/>
    </source>
</evidence>
<feature type="transmembrane region" description="Helical" evidence="1">
    <location>
        <begin position="45"/>
        <end position="66"/>
    </location>
</feature>
<keyword evidence="3" id="KW-1185">Reference proteome</keyword>
<feature type="transmembrane region" description="Helical" evidence="1">
    <location>
        <begin position="7"/>
        <end position="25"/>
    </location>
</feature>
<evidence type="ECO:0000313" key="2">
    <source>
        <dbReference type="EMBL" id="QGA80237.1"/>
    </source>
</evidence>
<dbReference type="KEGG" id="ncon:LC1Nh_0336"/>
<accession>A0A5Q0UF89</accession>
<dbReference type="Proteomes" id="UP000377803">
    <property type="component" value="Chromosome"/>
</dbReference>
<gene>
    <name evidence="2" type="ORF">LC1Nh_0336</name>
</gene>
<reference evidence="3" key="1">
    <citation type="submission" date="2019-05" db="EMBL/GenBank/DDBJ databases">
        <title>Candidatus Nanohalobium constans, a novel model system to study the DPANN nano-sized archaea: genomic and physiological characterization of a nanoarchaeon co-cultured with its chitinotrophic host.</title>
        <authorList>
            <person name="La Cono V."/>
            <person name="Arcadi E."/>
            <person name="Crisafi F."/>
            <person name="Denaro R."/>
            <person name="La Spada G."/>
            <person name="Messina E."/>
            <person name="Smedile F."/>
            <person name="Toshchakov S.V."/>
            <person name="Shevchenko M.A."/>
            <person name="Golyshin P.N."/>
            <person name="Golyshina O.V."/>
            <person name="Ferrer M."/>
            <person name="Rohde M."/>
            <person name="Mushegian A."/>
            <person name="Sorokin D.Y."/>
            <person name="Giuliano L."/>
            <person name="Yakimov M.M."/>
        </authorList>
    </citation>
    <scope>NUCLEOTIDE SEQUENCE [LARGE SCALE GENOMIC DNA]</scope>
    <source>
        <strain evidence="3">LC1Nh</strain>
    </source>
</reference>
<proteinExistence type="predicted"/>
<dbReference type="RefSeq" id="WP_153549976.1">
    <property type="nucleotide sequence ID" value="NZ_CP040089.1"/>
</dbReference>